<dbReference type="GO" id="GO:0044715">
    <property type="term" value="F:8-oxo-dGDP phosphatase activity"/>
    <property type="evidence" value="ECO:0007669"/>
    <property type="project" value="TreeGrafter"/>
</dbReference>
<evidence type="ECO:0000256" key="10">
    <source>
        <dbReference type="ARBA" id="ARBA00035861"/>
    </source>
</evidence>
<evidence type="ECO:0000256" key="1">
    <source>
        <dbReference type="ARBA" id="ARBA00001946"/>
    </source>
</evidence>
<dbReference type="InterPro" id="IPR047127">
    <property type="entry name" value="MutT-like"/>
</dbReference>
<dbReference type="PROSITE" id="PS51462">
    <property type="entry name" value="NUDIX"/>
    <property type="match status" value="1"/>
</dbReference>
<evidence type="ECO:0000256" key="3">
    <source>
        <dbReference type="ARBA" id="ARBA00022457"/>
    </source>
</evidence>
<dbReference type="PANTHER" id="PTHR47707:SF1">
    <property type="entry name" value="NUDIX HYDROLASE FAMILY PROTEIN"/>
    <property type="match status" value="1"/>
</dbReference>
<evidence type="ECO:0000256" key="11">
    <source>
        <dbReference type="ARBA" id="ARBA00036904"/>
    </source>
</evidence>
<keyword evidence="7 17" id="KW-0378">Hydrolase</keyword>
<dbReference type="CDD" id="cd03425">
    <property type="entry name" value="NUDIX_MutT_NudA_like"/>
    <property type="match status" value="1"/>
</dbReference>
<dbReference type="PANTHER" id="PTHR47707">
    <property type="entry name" value="8-OXO-DGTP DIPHOSPHATASE"/>
    <property type="match status" value="1"/>
</dbReference>
<dbReference type="PRINTS" id="PR00502">
    <property type="entry name" value="NUDIXFAMILY"/>
</dbReference>
<keyword evidence="20" id="KW-1185">Reference proteome</keyword>
<dbReference type="Proteomes" id="UP001142648">
    <property type="component" value="Unassembled WGS sequence"/>
</dbReference>
<dbReference type="RefSeq" id="WP_259961052.1">
    <property type="nucleotide sequence ID" value="NZ_JAOAMV010000002.1"/>
</dbReference>
<name>A0A9X2VZX5_9SPHN</name>
<dbReference type="GO" id="GO:0008413">
    <property type="term" value="F:8-oxo-7,8-dihydroguanosine triphosphate pyrophosphatase activity"/>
    <property type="evidence" value="ECO:0007669"/>
    <property type="project" value="TreeGrafter"/>
</dbReference>
<dbReference type="Gene3D" id="3.90.79.10">
    <property type="entry name" value="Nucleoside Triphosphate Pyrophosphohydrolase"/>
    <property type="match status" value="1"/>
</dbReference>
<dbReference type="GO" id="GO:0046872">
    <property type="term" value="F:metal ion binding"/>
    <property type="evidence" value="ECO:0007669"/>
    <property type="project" value="UniProtKB-KW"/>
</dbReference>
<comment type="caution">
    <text evidence="19">The sequence shown here is derived from an EMBL/GenBank/DDBJ whole genome shotgun (WGS) entry which is preliminary data.</text>
</comment>
<keyword evidence="8" id="KW-0460">Magnesium</keyword>
<evidence type="ECO:0000256" key="8">
    <source>
        <dbReference type="ARBA" id="ARBA00022842"/>
    </source>
</evidence>
<reference evidence="19" key="1">
    <citation type="submission" date="2022-09" db="EMBL/GenBank/DDBJ databases">
        <title>The genome sequence of Tsuneonella sp. YG55.</title>
        <authorList>
            <person name="Liu Y."/>
        </authorList>
    </citation>
    <scope>NUCLEOTIDE SEQUENCE</scope>
    <source>
        <strain evidence="19">YG55</strain>
    </source>
</reference>
<dbReference type="GO" id="GO:0044716">
    <property type="term" value="F:8-oxo-GDP phosphatase activity"/>
    <property type="evidence" value="ECO:0007669"/>
    <property type="project" value="TreeGrafter"/>
</dbReference>
<evidence type="ECO:0000259" key="18">
    <source>
        <dbReference type="PROSITE" id="PS51462"/>
    </source>
</evidence>
<evidence type="ECO:0000256" key="16">
    <source>
        <dbReference type="ARBA" id="ARBA00042798"/>
    </source>
</evidence>
<keyword evidence="3" id="KW-0515">Mutator protein</keyword>
<evidence type="ECO:0000256" key="13">
    <source>
        <dbReference type="ARBA" id="ARBA00040794"/>
    </source>
</evidence>
<evidence type="ECO:0000256" key="2">
    <source>
        <dbReference type="ARBA" id="ARBA00005582"/>
    </source>
</evidence>
<organism evidence="19 20">
    <name type="scientific">Tsuneonella litorea</name>
    <dbReference type="NCBI Taxonomy" id="2976475"/>
    <lineage>
        <taxon>Bacteria</taxon>
        <taxon>Pseudomonadati</taxon>
        <taxon>Pseudomonadota</taxon>
        <taxon>Alphaproteobacteria</taxon>
        <taxon>Sphingomonadales</taxon>
        <taxon>Erythrobacteraceae</taxon>
        <taxon>Tsuneonella</taxon>
    </lineage>
</organism>
<comment type="similarity">
    <text evidence="2 17">Belongs to the Nudix hydrolase family.</text>
</comment>
<dbReference type="GO" id="GO:0035539">
    <property type="term" value="F:8-oxo-7,8-dihydrodeoxyguanosine triphosphate pyrophosphatase activity"/>
    <property type="evidence" value="ECO:0007669"/>
    <property type="project" value="UniProtKB-EC"/>
</dbReference>
<keyword evidence="5" id="KW-0479">Metal-binding</keyword>
<evidence type="ECO:0000256" key="6">
    <source>
        <dbReference type="ARBA" id="ARBA00022763"/>
    </source>
</evidence>
<dbReference type="Pfam" id="PF00293">
    <property type="entry name" value="NUDIX"/>
    <property type="match status" value="1"/>
</dbReference>
<evidence type="ECO:0000256" key="4">
    <source>
        <dbReference type="ARBA" id="ARBA00022705"/>
    </source>
</evidence>
<evidence type="ECO:0000256" key="9">
    <source>
        <dbReference type="ARBA" id="ARBA00023204"/>
    </source>
</evidence>
<evidence type="ECO:0000256" key="12">
    <source>
        <dbReference type="ARBA" id="ARBA00038905"/>
    </source>
</evidence>
<dbReference type="PROSITE" id="PS00893">
    <property type="entry name" value="NUDIX_BOX"/>
    <property type="match status" value="1"/>
</dbReference>
<comment type="catalytic activity">
    <reaction evidence="11">
        <text>8-oxo-GTP + H2O = 8-oxo-GMP + diphosphate + H(+)</text>
        <dbReference type="Rhea" id="RHEA:67616"/>
        <dbReference type="ChEBI" id="CHEBI:15377"/>
        <dbReference type="ChEBI" id="CHEBI:15378"/>
        <dbReference type="ChEBI" id="CHEBI:33019"/>
        <dbReference type="ChEBI" id="CHEBI:143553"/>
        <dbReference type="ChEBI" id="CHEBI:145694"/>
    </reaction>
</comment>
<protein>
    <recommendedName>
        <fullName evidence="13">8-oxo-dGTP diphosphatase</fullName>
        <ecNumber evidence="12">3.6.1.55</ecNumber>
    </recommendedName>
    <alternativeName>
        <fullName evidence="16">7,8-dihydro-8-oxoguanine-triphosphatase</fullName>
    </alternativeName>
    <alternativeName>
        <fullName evidence="15">Mutator protein MutT</fullName>
    </alternativeName>
    <alternativeName>
        <fullName evidence="14">dGTP pyrophosphohydrolase</fullName>
    </alternativeName>
</protein>
<gene>
    <name evidence="19" type="ORF">N0B51_04570</name>
</gene>
<feature type="domain" description="Nudix hydrolase" evidence="18">
    <location>
        <begin position="6"/>
        <end position="136"/>
    </location>
</feature>
<dbReference type="EMBL" id="JAOAMV010000002">
    <property type="protein sequence ID" value="MCT2558246.1"/>
    <property type="molecule type" value="Genomic_DNA"/>
</dbReference>
<comment type="catalytic activity">
    <reaction evidence="10">
        <text>8-oxo-dGTP + H2O = 8-oxo-dGMP + diphosphate + H(+)</text>
        <dbReference type="Rhea" id="RHEA:31575"/>
        <dbReference type="ChEBI" id="CHEBI:15377"/>
        <dbReference type="ChEBI" id="CHEBI:15378"/>
        <dbReference type="ChEBI" id="CHEBI:33019"/>
        <dbReference type="ChEBI" id="CHEBI:63224"/>
        <dbReference type="ChEBI" id="CHEBI:77896"/>
        <dbReference type="EC" id="3.6.1.55"/>
    </reaction>
</comment>
<evidence type="ECO:0000256" key="5">
    <source>
        <dbReference type="ARBA" id="ARBA00022723"/>
    </source>
</evidence>
<keyword evidence="9" id="KW-0234">DNA repair</keyword>
<dbReference type="InterPro" id="IPR015797">
    <property type="entry name" value="NUDIX_hydrolase-like_dom_sf"/>
</dbReference>
<dbReference type="GO" id="GO:0006260">
    <property type="term" value="P:DNA replication"/>
    <property type="evidence" value="ECO:0007669"/>
    <property type="project" value="UniProtKB-KW"/>
</dbReference>
<sequence length="136" mass="14956">MEKNPTWMAVVAGAMQRDDGRFLLQRRPLEKHHGGLWEFPGGKIEVGESPRNALVRELNEELTVTIDPQDLVAQAFAEEMPAGGRPGIVILLYTVIAWQGFPVAEPGAEIGWFGLAEADRLALPPLDKALVRSLCE</sequence>
<proteinExistence type="inferred from homology"/>
<keyword evidence="6" id="KW-0227">DNA damage</keyword>
<dbReference type="AlphaFoldDB" id="A0A9X2VZX5"/>
<comment type="cofactor">
    <cofactor evidence="1">
        <name>Mg(2+)</name>
        <dbReference type="ChEBI" id="CHEBI:18420"/>
    </cofactor>
</comment>
<evidence type="ECO:0000256" key="15">
    <source>
        <dbReference type="ARBA" id="ARBA00041979"/>
    </source>
</evidence>
<evidence type="ECO:0000313" key="19">
    <source>
        <dbReference type="EMBL" id="MCT2558246.1"/>
    </source>
</evidence>
<dbReference type="InterPro" id="IPR020084">
    <property type="entry name" value="NUDIX_hydrolase_CS"/>
</dbReference>
<keyword evidence="4" id="KW-0235">DNA replication</keyword>
<evidence type="ECO:0000256" key="7">
    <source>
        <dbReference type="ARBA" id="ARBA00022801"/>
    </source>
</evidence>
<evidence type="ECO:0000256" key="17">
    <source>
        <dbReference type="RuleBase" id="RU003476"/>
    </source>
</evidence>
<dbReference type="GO" id="GO:0006281">
    <property type="term" value="P:DNA repair"/>
    <property type="evidence" value="ECO:0007669"/>
    <property type="project" value="UniProtKB-KW"/>
</dbReference>
<evidence type="ECO:0000313" key="20">
    <source>
        <dbReference type="Proteomes" id="UP001142648"/>
    </source>
</evidence>
<dbReference type="InterPro" id="IPR020476">
    <property type="entry name" value="Nudix_hydrolase"/>
</dbReference>
<evidence type="ECO:0000256" key="14">
    <source>
        <dbReference type="ARBA" id="ARBA00041592"/>
    </source>
</evidence>
<accession>A0A9X2VZX5</accession>
<dbReference type="EC" id="3.6.1.55" evidence="12"/>
<dbReference type="SUPFAM" id="SSF55811">
    <property type="entry name" value="Nudix"/>
    <property type="match status" value="1"/>
</dbReference>
<dbReference type="InterPro" id="IPR000086">
    <property type="entry name" value="NUDIX_hydrolase_dom"/>
</dbReference>